<dbReference type="Proteomes" id="UP000199577">
    <property type="component" value="Unassembled WGS sequence"/>
</dbReference>
<dbReference type="RefSeq" id="WP_090974594.1">
    <property type="nucleotide sequence ID" value="NZ_FOLL01000017.1"/>
</dbReference>
<sequence>MNNRLSVIAWLCNLVLFVFLAGATVRAQEITPFRNDDRVVFLGNSITDGGHYHAYIWLYYMTRFPEMKVSIQNAGIGGDRVIEMVKRLDGDVFSRHPTVLVTTFGMNDSGYLEYNGSEPDKFADEKVKESAMAFQEMEKRYKELHDTRIVLMGSSPYDEGAVLEGNLPFKGKNAAMLRIVDFQRASAQSNHWEFLDLNRPMTRINERIQQQEPAFTLCGSDRIHPDNDGHMVMAYLFLKAQGFAGNKVAEIVIDAGTQKIVSAVNCRLSNVKKTPTGVTFEYKANSLPYPLDTVPRGWGSKKSQYDALRAIPFMEEMNQERLIVKGLKGRHKLFIDEEEIGIWSAEDFAQGINLAALTHTPQYQQALGVMYLNEERWEIERRFRDYAWVQYNFFQPKGLLNANNRQAIQVMDQHIATDGWLRAKRDLYAKAMLPEVRKAWQDQQDQLVRDIQHAAMPKTRKFRLVPIQ</sequence>
<name>A0A1I1L3E2_9SPHI</name>
<evidence type="ECO:0000313" key="2">
    <source>
        <dbReference type="EMBL" id="SFC64923.1"/>
    </source>
</evidence>
<dbReference type="Gene3D" id="3.40.50.1110">
    <property type="entry name" value="SGNH hydrolase"/>
    <property type="match status" value="1"/>
</dbReference>
<feature type="domain" description="SGNH hydrolase-type esterase" evidence="1">
    <location>
        <begin position="41"/>
        <end position="230"/>
    </location>
</feature>
<accession>A0A1I1L3E2</accession>
<dbReference type="CDD" id="cd01834">
    <property type="entry name" value="SGNH_hydrolase_like_2"/>
    <property type="match status" value="1"/>
</dbReference>
<proteinExistence type="predicted"/>
<dbReference type="SUPFAM" id="SSF52266">
    <property type="entry name" value="SGNH hydrolase"/>
    <property type="match status" value="1"/>
</dbReference>
<dbReference type="InterPro" id="IPR036514">
    <property type="entry name" value="SGNH_hydro_sf"/>
</dbReference>
<keyword evidence="3" id="KW-1185">Reference proteome</keyword>
<gene>
    <name evidence="2" type="ORF">SAMN05421747_11758</name>
</gene>
<dbReference type="EMBL" id="FOLL01000017">
    <property type="protein sequence ID" value="SFC64923.1"/>
    <property type="molecule type" value="Genomic_DNA"/>
</dbReference>
<dbReference type="Pfam" id="PF13472">
    <property type="entry name" value="Lipase_GDSL_2"/>
    <property type="match status" value="1"/>
</dbReference>
<evidence type="ECO:0000259" key="1">
    <source>
        <dbReference type="Pfam" id="PF13472"/>
    </source>
</evidence>
<dbReference type="PANTHER" id="PTHR30383">
    <property type="entry name" value="THIOESTERASE 1/PROTEASE 1/LYSOPHOSPHOLIPASE L1"/>
    <property type="match status" value="1"/>
</dbReference>
<protein>
    <submittedName>
        <fullName evidence="2">Lysophospholipase L1</fullName>
    </submittedName>
</protein>
<dbReference type="InterPro" id="IPR051532">
    <property type="entry name" value="Ester_Hydrolysis_Enzymes"/>
</dbReference>
<organism evidence="2 3">
    <name type="scientific">Parapedobacter composti</name>
    <dbReference type="NCBI Taxonomy" id="623281"/>
    <lineage>
        <taxon>Bacteria</taxon>
        <taxon>Pseudomonadati</taxon>
        <taxon>Bacteroidota</taxon>
        <taxon>Sphingobacteriia</taxon>
        <taxon>Sphingobacteriales</taxon>
        <taxon>Sphingobacteriaceae</taxon>
        <taxon>Parapedobacter</taxon>
    </lineage>
</organism>
<dbReference type="AlphaFoldDB" id="A0A1I1L3E2"/>
<dbReference type="PANTHER" id="PTHR30383:SF5">
    <property type="entry name" value="SGNH HYDROLASE-TYPE ESTERASE DOMAIN-CONTAINING PROTEIN"/>
    <property type="match status" value="1"/>
</dbReference>
<reference evidence="2 3" key="1">
    <citation type="submission" date="2016-10" db="EMBL/GenBank/DDBJ databases">
        <authorList>
            <person name="de Groot N.N."/>
        </authorList>
    </citation>
    <scope>NUCLEOTIDE SEQUENCE [LARGE SCALE GENOMIC DNA]</scope>
    <source>
        <strain evidence="2 3">DSM 22900</strain>
    </source>
</reference>
<dbReference type="OrthoDB" id="9774205at2"/>
<evidence type="ECO:0000313" key="3">
    <source>
        <dbReference type="Proteomes" id="UP000199577"/>
    </source>
</evidence>
<dbReference type="STRING" id="623281.SAMN05421747_11758"/>
<dbReference type="InterPro" id="IPR013830">
    <property type="entry name" value="SGNH_hydro"/>
</dbReference>
<dbReference type="GO" id="GO:0004622">
    <property type="term" value="F:phosphatidylcholine lysophospholipase activity"/>
    <property type="evidence" value="ECO:0007669"/>
    <property type="project" value="TreeGrafter"/>
</dbReference>